<keyword evidence="6" id="KW-1185">Reference proteome</keyword>
<comment type="function">
    <text evidence="3">Key component of the cytosolic iron-sulfur protein assembly (CIA) complex, a multiprotein complex that mediates the incorporation of iron-sulfur cluster into extramitochondrial Fe/S proteins. As a CIA complex component, interacts specifically with CIAO2A or CIAO2B and MMS19 to assist different branches of iron-sulfur protein assembly, depending of its interactors. The complex CIAO1:CIAO2B:MMS19 binds to and facilitates the assembly of most cytosolic-nuclear Fe/S proteins. CIAO1:CIAO2A specifically matures ACO1 and stabilizes IREB2. Seems to specifically modulate the transactivation activity of WT1. As part of the mitotic spindle-associated MMXD complex it may play a role in chromosome segregation.</text>
</comment>
<comment type="similarity">
    <text evidence="4">Belongs to the WD repeat CIA1 family.</text>
</comment>
<dbReference type="PANTHER" id="PTHR19920">
    <property type="entry name" value="WD40 PROTEIN CIAO1"/>
    <property type="match status" value="1"/>
</dbReference>
<protein>
    <recommendedName>
        <fullName evidence="4">Probable cytosolic iron-sulfur protein assembly protein CIAO1 homolog</fullName>
    </recommendedName>
</protein>
<keyword evidence="1" id="KW-0853">WD repeat</keyword>
<dbReference type="EMBL" id="NIRI02000056">
    <property type="protein sequence ID" value="KAG5445480.1"/>
    <property type="molecule type" value="Genomic_DNA"/>
</dbReference>
<name>A0A3R7EZX0_CLOSI</name>
<dbReference type="InParanoid" id="A0A3R7EZX0"/>
<reference evidence="5 6" key="2">
    <citation type="journal article" date="2021" name="Genomics">
        <title>High-quality reference genome for Clonorchis sinensis.</title>
        <authorList>
            <person name="Young N.D."/>
            <person name="Stroehlein A.J."/>
            <person name="Kinkar L."/>
            <person name="Wang T."/>
            <person name="Sohn W.M."/>
            <person name="Chang B.C.H."/>
            <person name="Kaur P."/>
            <person name="Weisz D."/>
            <person name="Dudchenko O."/>
            <person name="Aiden E.L."/>
            <person name="Korhonen P.K."/>
            <person name="Gasser R.B."/>
        </authorList>
    </citation>
    <scope>NUCLEOTIDE SEQUENCE [LARGE SCALE GENOMIC DNA]</scope>
    <source>
        <strain evidence="5">Cs-k2</strain>
    </source>
</reference>
<comment type="caution">
    <text evidence="5">The sequence shown here is derived from an EMBL/GenBank/DDBJ whole genome shotgun (WGS) entry which is preliminary data.</text>
</comment>
<dbReference type="Gene3D" id="2.130.10.10">
    <property type="entry name" value="YVTN repeat-like/Quinoprotein amine dehydrogenase"/>
    <property type="match status" value="1"/>
</dbReference>
<proteinExistence type="inferred from homology"/>
<dbReference type="OrthoDB" id="284782at2759"/>
<dbReference type="AlphaFoldDB" id="A0A3R7EZX0"/>
<dbReference type="PROSITE" id="PS50294">
    <property type="entry name" value="WD_REPEATS_REGION"/>
    <property type="match status" value="5"/>
</dbReference>
<evidence type="ECO:0000256" key="1">
    <source>
        <dbReference type="ARBA" id="ARBA00022574"/>
    </source>
</evidence>
<evidence type="ECO:0000256" key="3">
    <source>
        <dbReference type="ARBA" id="ARBA00060126"/>
    </source>
</evidence>
<dbReference type="Pfam" id="PF00400">
    <property type="entry name" value="WD40"/>
    <property type="match status" value="6"/>
</dbReference>
<dbReference type="PROSITE" id="PS50082">
    <property type="entry name" value="WD_REPEATS_2"/>
    <property type="match status" value="6"/>
</dbReference>
<accession>A0A3R7EZX0</accession>
<keyword evidence="2" id="KW-0677">Repeat</keyword>
<dbReference type="FunFam" id="2.130.10.10:FF:000136">
    <property type="entry name" value="Probable cytosolic iron-sulfur protein assembly protein CIAO1"/>
    <property type="match status" value="1"/>
</dbReference>
<comment type="function">
    <text evidence="4">Essential component of the cytosolic iron-sulfur (Fe/S) protein assembly machinery. Required for the maturation of extramitochondrial Fe/S proteins.</text>
</comment>
<dbReference type="HAMAP" id="MF_03037">
    <property type="entry name" value="ciao1"/>
    <property type="match status" value="1"/>
</dbReference>
<dbReference type="SMART" id="SM00320">
    <property type="entry name" value="WD40"/>
    <property type="match status" value="7"/>
</dbReference>
<dbReference type="InterPro" id="IPR001680">
    <property type="entry name" value="WD40_rpt"/>
</dbReference>
<reference evidence="5 6" key="1">
    <citation type="journal article" date="2018" name="Biotechnol. Adv.">
        <title>Improved genomic resources and new bioinformatic workflow for the carcinogenic parasite Clonorchis sinensis: Biotechnological implications.</title>
        <authorList>
            <person name="Wang D."/>
            <person name="Korhonen P.K."/>
            <person name="Gasser R.B."/>
            <person name="Young N.D."/>
        </authorList>
    </citation>
    <scope>NUCLEOTIDE SEQUENCE [LARGE SCALE GENOMIC DNA]</scope>
    <source>
        <strain evidence="5">Cs-k2</strain>
    </source>
</reference>
<dbReference type="InterPro" id="IPR015943">
    <property type="entry name" value="WD40/YVTN_repeat-like_dom_sf"/>
</dbReference>
<dbReference type="CDD" id="cd00200">
    <property type="entry name" value="WD40"/>
    <property type="match status" value="1"/>
</dbReference>
<dbReference type="GO" id="GO:0016226">
    <property type="term" value="P:iron-sulfur cluster assembly"/>
    <property type="evidence" value="ECO:0007669"/>
    <property type="project" value="UniProtKB-UniRule"/>
</dbReference>
<gene>
    <name evidence="5" type="ORF">CSKR_100967</name>
</gene>
<dbReference type="PROSITE" id="PS00678">
    <property type="entry name" value="WD_REPEATS_1"/>
    <property type="match status" value="1"/>
</dbReference>
<dbReference type="Proteomes" id="UP000286415">
    <property type="component" value="Unassembled WGS sequence"/>
</dbReference>
<evidence type="ECO:0000256" key="4">
    <source>
        <dbReference type="HAMAP-Rule" id="MF_03037"/>
    </source>
</evidence>
<dbReference type="InterPro" id="IPR028608">
    <property type="entry name" value="CIAO1/Cia1"/>
</dbReference>
<dbReference type="GO" id="GO:0097361">
    <property type="term" value="C:cytosolic [4Fe-4S] assembly targeting complex"/>
    <property type="evidence" value="ECO:0007669"/>
    <property type="project" value="InterPro"/>
</dbReference>
<dbReference type="PANTHER" id="PTHR19920:SF0">
    <property type="entry name" value="CYTOSOLIC IRON-SULFUR PROTEIN ASSEMBLY PROTEIN CIAO1-RELATED"/>
    <property type="match status" value="1"/>
</dbReference>
<dbReference type="STRING" id="79923.A0A3R7EZX0"/>
<dbReference type="SUPFAM" id="SSF50978">
    <property type="entry name" value="WD40 repeat-like"/>
    <property type="match status" value="1"/>
</dbReference>
<organism evidence="5 6">
    <name type="scientific">Clonorchis sinensis</name>
    <name type="common">Chinese liver fluke</name>
    <dbReference type="NCBI Taxonomy" id="79923"/>
    <lineage>
        <taxon>Eukaryota</taxon>
        <taxon>Metazoa</taxon>
        <taxon>Spiralia</taxon>
        <taxon>Lophotrochozoa</taxon>
        <taxon>Platyhelminthes</taxon>
        <taxon>Trematoda</taxon>
        <taxon>Digenea</taxon>
        <taxon>Opisthorchiida</taxon>
        <taxon>Opisthorchiata</taxon>
        <taxon>Opisthorchiidae</taxon>
        <taxon>Clonorchis</taxon>
    </lineage>
</organism>
<dbReference type="InterPro" id="IPR036322">
    <property type="entry name" value="WD40_repeat_dom_sf"/>
</dbReference>
<dbReference type="InterPro" id="IPR019775">
    <property type="entry name" value="WD40_repeat_CS"/>
</dbReference>
<evidence type="ECO:0000313" key="5">
    <source>
        <dbReference type="EMBL" id="KAG5445480.1"/>
    </source>
</evidence>
<evidence type="ECO:0000313" key="6">
    <source>
        <dbReference type="Proteomes" id="UP000286415"/>
    </source>
</evidence>
<evidence type="ECO:0000256" key="2">
    <source>
        <dbReference type="ARBA" id="ARBA00022737"/>
    </source>
</evidence>
<sequence>MVSVFKVKSIAASFRRVWCVAWSHKGDILASCGEDRSISLWSEAADGSWNSYCVAPGSHKRSIRHISWSPCDTYLATASFDGTVVIWKCLRDDTSMELEALATLEGHTSEVKCVAWSASGHLLASCGRDKSVWFWEFDDEEDVQCVSVLQPHSQDVKSVSWHPTEEILVSCSYDNTINLYREELDDWVVVVQLRGHTSTVWKAEFSPKGNILASCSDDRTMKLWSTTDGVDKCKSSNWFCLTTLSGYHTDTIFDLSWSPDGQMLASGGADNRLCIFQLSSADLLNVAGRPEFIDPPVLWGHVPAAHPEDINSVHWRPPSASRCLTNIHLCTAGDDGVINFWSIHSDGLRMTEAIDSSVRRFENFQLKFRLVCEAIIIMDSATSVFDTEASLPYNRHLFESFCEEKNKGEQRGDCCWFTTIIPMCLHLQILIQAIWIETDKKNATEIGWQSYLAASLTRRNGDHTVWPPLCFRHSEVGTENSTLFGERWFDIRNTWPSQRSFWCWARSPKEVLVAQPRTYFLIASSRLGAKWPKWLKREFTDRKVRGWNPISASRLPLSRLGQPGSIPALVQLSGGIAVKHRKGATADRFFLRRKLHSFCEIILPLSRL</sequence>